<evidence type="ECO:0000313" key="3">
    <source>
        <dbReference type="Proteomes" id="UP000177515"/>
    </source>
</evidence>
<dbReference type="Gene3D" id="3.40.50.10610">
    <property type="entry name" value="ABC-type transport auxiliary lipoprotein component"/>
    <property type="match status" value="1"/>
</dbReference>
<reference evidence="2 3" key="1">
    <citation type="submission" date="2016-10" db="EMBL/GenBank/DDBJ databases">
        <title>Complete genome sequences of three Cupriavidus strains isolated from various Malaysian environments.</title>
        <authorList>
            <person name="Abdullah A.A.-A."/>
            <person name="Shafie N.A.H."/>
            <person name="Lau N.S."/>
        </authorList>
    </citation>
    <scope>NUCLEOTIDE SEQUENCE [LARGE SCALE GENOMIC DNA]</scope>
    <source>
        <strain evidence="2 3">USMAA1020</strain>
    </source>
</reference>
<feature type="domain" description="ABC-type transport auxiliary lipoprotein component" evidence="1">
    <location>
        <begin position="33"/>
        <end position="189"/>
    </location>
</feature>
<evidence type="ECO:0000259" key="1">
    <source>
        <dbReference type="Pfam" id="PF03886"/>
    </source>
</evidence>
<evidence type="ECO:0000313" key="2">
    <source>
        <dbReference type="EMBL" id="AOZ06288.1"/>
    </source>
</evidence>
<gene>
    <name evidence="2" type="ORF">BKK80_10920</name>
</gene>
<dbReference type="RefSeq" id="WP_071012714.1">
    <property type="nucleotide sequence ID" value="NZ_CP017754.1"/>
</dbReference>
<dbReference type="PROSITE" id="PS51257">
    <property type="entry name" value="PROKAR_LIPOPROTEIN"/>
    <property type="match status" value="1"/>
</dbReference>
<dbReference type="InterPro" id="IPR005586">
    <property type="entry name" value="ABC_trans_aux"/>
</dbReference>
<dbReference type="SUPFAM" id="SSF159594">
    <property type="entry name" value="XCC0632-like"/>
    <property type="match status" value="1"/>
</dbReference>
<keyword evidence="3" id="KW-1185">Reference proteome</keyword>
<dbReference type="EMBL" id="CP017754">
    <property type="protein sequence ID" value="AOZ06288.1"/>
    <property type="molecule type" value="Genomic_DNA"/>
</dbReference>
<protein>
    <submittedName>
        <fullName evidence="2">ABC transporter</fullName>
    </submittedName>
</protein>
<accession>A0ABN4THD5</accession>
<proteinExistence type="predicted"/>
<name>A0ABN4THD5_9BURK</name>
<dbReference type="Pfam" id="PF03886">
    <property type="entry name" value="ABC_trans_aux"/>
    <property type="match status" value="1"/>
</dbReference>
<organism evidence="2 3">
    <name type="scientific">Cupriavidus malaysiensis</name>
    <dbReference type="NCBI Taxonomy" id="367825"/>
    <lineage>
        <taxon>Bacteria</taxon>
        <taxon>Pseudomonadati</taxon>
        <taxon>Pseudomonadota</taxon>
        <taxon>Betaproteobacteria</taxon>
        <taxon>Burkholderiales</taxon>
        <taxon>Burkholderiaceae</taxon>
        <taxon>Cupriavidus</taxon>
    </lineage>
</organism>
<dbReference type="Proteomes" id="UP000177515">
    <property type="component" value="Chromosome 1"/>
</dbReference>
<sequence length="201" mass="22473">MMVAMRIGALCIGIVSLTGCTLMAPVEVETKKYALTTIPTEIPTARTHAATLLVLVPVSAPAYATPRMAYTARKYQIDYFSQNEWIDTPAQMMLPLIVETLRRTHYFSAVLAPPYFGRQTFSLRTELIELQQDFTSDQAVVRFKVHVDLRLATTDRSIAEREISVQERLGERNPYAGVVAANVAAGRVLQELSRFVIENAH</sequence>